<evidence type="ECO:0000256" key="3">
    <source>
        <dbReference type="ARBA" id="ARBA00022475"/>
    </source>
</evidence>
<evidence type="ECO:0000313" key="9">
    <source>
        <dbReference type="EMBL" id="WFT73389.1"/>
    </source>
</evidence>
<feature type="transmembrane region" description="Helical" evidence="8">
    <location>
        <begin position="59"/>
        <end position="83"/>
    </location>
</feature>
<feature type="transmembrane region" description="Helical" evidence="8">
    <location>
        <begin position="140"/>
        <end position="158"/>
    </location>
</feature>
<keyword evidence="6 8" id="KW-1133">Transmembrane helix</keyword>
<dbReference type="Pfam" id="PF04093">
    <property type="entry name" value="MreD"/>
    <property type="match status" value="1"/>
</dbReference>
<sequence>MRRYIIPAALFILLALQGMAMSLLPANIVYSDLLITPHWVLCLIVIIAIFYDKDHTYHAIWYGIIFGLLIDVVYTGVLGVYMATYAMTAYVLHGLKKLVHANFIVTSLLAVLSVALADTMLYMIYSFVQVTTISWGTYATLRLLPTVAGNMIFFIILYPCVKSRLEQWSEDLTSA</sequence>
<reference evidence="9 10" key="1">
    <citation type="submission" date="2023-04" db="EMBL/GenBank/DDBJ databases">
        <title>Genome sequence of Halobacillus naozhouensis KACC 21980.</title>
        <authorList>
            <person name="Kim S."/>
            <person name="Heo J."/>
            <person name="Kwon S.-W."/>
        </authorList>
    </citation>
    <scope>NUCLEOTIDE SEQUENCE [LARGE SCALE GENOMIC DNA]</scope>
    <source>
        <strain evidence="9 10">KCTC 13234</strain>
    </source>
</reference>
<dbReference type="Proteomes" id="UP001221597">
    <property type="component" value="Chromosome"/>
</dbReference>
<dbReference type="NCBIfam" id="TIGR03426">
    <property type="entry name" value="shape_MreD"/>
    <property type="match status" value="1"/>
</dbReference>
<evidence type="ECO:0000256" key="8">
    <source>
        <dbReference type="SAM" id="Phobius"/>
    </source>
</evidence>
<gene>
    <name evidence="9" type="primary">mreD</name>
    <name evidence="9" type="ORF">P9989_13410</name>
</gene>
<protein>
    <submittedName>
        <fullName evidence="9">Rod shape-determining protein MreD</fullName>
    </submittedName>
</protein>
<comment type="similarity">
    <text evidence="2">Belongs to the MreD family.</text>
</comment>
<name>A0ABY8IW20_9BACI</name>
<evidence type="ECO:0000256" key="2">
    <source>
        <dbReference type="ARBA" id="ARBA00007776"/>
    </source>
</evidence>
<proteinExistence type="inferred from homology"/>
<keyword evidence="5" id="KW-0133">Cell shape</keyword>
<comment type="subcellular location">
    <subcellularLocation>
        <location evidence="1">Cell membrane</location>
        <topology evidence="1">Multi-pass membrane protein</topology>
    </subcellularLocation>
</comment>
<organism evidence="9 10">
    <name type="scientific">Halobacillus naozhouensis</name>
    <dbReference type="NCBI Taxonomy" id="554880"/>
    <lineage>
        <taxon>Bacteria</taxon>
        <taxon>Bacillati</taxon>
        <taxon>Bacillota</taxon>
        <taxon>Bacilli</taxon>
        <taxon>Bacillales</taxon>
        <taxon>Bacillaceae</taxon>
        <taxon>Halobacillus</taxon>
    </lineage>
</organism>
<evidence type="ECO:0000313" key="10">
    <source>
        <dbReference type="Proteomes" id="UP001221597"/>
    </source>
</evidence>
<dbReference type="EMBL" id="CP121671">
    <property type="protein sequence ID" value="WFT73389.1"/>
    <property type="molecule type" value="Genomic_DNA"/>
</dbReference>
<dbReference type="RefSeq" id="WP_283075400.1">
    <property type="nucleotide sequence ID" value="NZ_CP121671.1"/>
</dbReference>
<evidence type="ECO:0000256" key="7">
    <source>
        <dbReference type="ARBA" id="ARBA00023136"/>
    </source>
</evidence>
<feature type="transmembrane region" description="Helical" evidence="8">
    <location>
        <begin position="35"/>
        <end position="52"/>
    </location>
</feature>
<accession>A0ABY8IW20</accession>
<feature type="transmembrane region" description="Helical" evidence="8">
    <location>
        <begin position="103"/>
        <end position="128"/>
    </location>
</feature>
<evidence type="ECO:0000256" key="6">
    <source>
        <dbReference type="ARBA" id="ARBA00022989"/>
    </source>
</evidence>
<evidence type="ECO:0000256" key="1">
    <source>
        <dbReference type="ARBA" id="ARBA00004651"/>
    </source>
</evidence>
<keyword evidence="10" id="KW-1185">Reference proteome</keyword>
<evidence type="ECO:0000256" key="4">
    <source>
        <dbReference type="ARBA" id="ARBA00022692"/>
    </source>
</evidence>
<dbReference type="InterPro" id="IPR007227">
    <property type="entry name" value="Cell_shape_determining_MreD"/>
</dbReference>
<evidence type="ECO:0000256" key="5">
    <source>
        <dbReference type="ARBA" id="ARBA00022960"/>
    </source>
</evidence>
<keyword evidence="7 8" id="KW-0472">Membrane</keyword>
<keyword evidence="4 8" id="KW-0812">Transmembrane</keyword>
<keyword evidence="3" id="KW-1003">Cell membrane</keyword>